<protein>
    <submittedName>
        <fullName evidence="2">Splicing factor 3B subunit 3-like</fullName>
    </submittedName>
</protein>
<dbReference type="FunFam" id="2.130.10.10:FF:001721">
    <property type="entry name" value="Spliceosomal protein sap, putative"/>
    <property type="match status" value="1"/>
</dbReference>
<name>A0AAJ7J7P3_9HYME</name>
<dbReference type="InterPro" id="IPR015943">
    <property type="entry name" value="WD40/YVTN_repeat-like_dom_sf"/>
</dbReference>
<dbReference type="AlphaFoldDB" id="A0AAJ7J7P3"/>
<sequence length="68" mass="7407">MDSLSPIMACQVANLANEDTPQLYIACGRGPRSTLRVLRHGLEVSEMAVSELPGNPNAVWTVKRRIDG</sequence>
<dbReference type="KEGG" id="ccal:108628663"/>
<keyword evidence="1" id="KW-1185">Reference proteome</keyword>
<reference evidence="2" key="1">
    <citation type="submission" date="2025-08" db="UniProtKB">
        <authorList>
            <consortium name="RefSeq"/>
        </authorList>
    </citation>
    <scope>IDENTIFICATION</scope>
    <source>
        <tissue evidence="2">Whole body</tissue>
    </source>
</reference>
<accession>A0AAJ7J7P3</accession>
<organism evidence="1 2">
    <name type="scientific">Ceratina calcarata</name>
    <dbReference type="NCBI Taxonomy" id="156304"/>
    <lineage>
        <taxon>Eukaryota</taxon>
        <taxon>Metazoa</taxon>
        <taxon>Ecdysozoa</taxon>
        <taxon>Arthropoda</taxon>
        <taxon>Hexapoda</taxon>
        <taxon>Insecta</taxon>
        <taxon>Pterygota</taxon>
        <taxon>Neoptera</taxon>
        <taxon>Endopterygota</taxon>
        <taxon>Hymenoptera</taxon>
        <taxon>Apocrita</taxon>
        <taxon>Aculeata</taxon>
        <taxon>Apoidea</taxon>
        <taxon>Anthophila</taxon>
        <taxon>Apidae</taxon>
        <taxon>Ceratina</taxon>
        <taxon>Zadontomerus</taxon>
    </lineage>
</organism>
<dbReference type="Proteomes" id="UP000694925">
    <property type="component" value="Unplaced"/>
</dbReference>
<proteinExistence type="predicted"/>
<dbReference type="RefSeq" id="XP_017886228.1">
    <property type="nucleotide sequence ID" value="XM_018030739.2"/>
</dbReference>
<dbReference type="GeneID" id="108628663"/>
<evidence type="ECO:0000313" key="1">
    <source>
        <dbReference type="Proteomes" id="UP000694925"/>
    </source>
</evidence>
<evidence type="ECO:0000313" key="2">
    <source>
        <dbReference type="RefSeq" id="XP_017886228.1"/>
    </source>
</evidence>
<dbReference type="Gene3D" id="2.130.10.10">
    <property type="entry name" value="YVTN repeat-like/Quinoprotein amine dehydrogenase"/>
    <property type="match status" value="1"/>
</dbReference>
<dbReference type="InterPro" id="IPR050358">
    <property type="entry name" value="RSE1/DDB1/CFT1"/>
</dbReference>
<dbReference type="PANTHER" id="PTHR10644">
    <property type="entry name" value="DNA REPAIR/RNA PROCESSING CPSF FAMILY"/>
    <property type="match status" value="1"/>
</dbReference>
<gene>
    <name evidence="2" type="primary">LOC108628663</name>
</gene>